<comment type="caution">
    <text evidence="1">The sequence shown here is derived from an EMBL/GenBank/DDBJ whole genome shotgun (WGS) entry which is preliminary data.</text>
</comment>
<dbReference type="AlphaFoldDB" id="A0A4Z2JG42"/>
<accession>A0A4Z2JG42</accession>
<protein>
    <submittedName>
        <fullName evidence="1">Uncharacterized protein</fullName>
    </submittedName>
</protein>
<dbReference type="EMBL" id="SRLO01000005">
    <property type="protein sequence ID" value="TNN88598.1"/>
    <property type="molecule type" value="Genomic_DNA"/>
</dbReference>
<proteinExistence type="predicted"/>
<reference evidence="1 2" key="1">
    <citation type="submission" date="2019-03" db="EMBL/GenBank/DDBJ databases">
        <title>First draft genome of Liparis tanakae, snailfish: a comprehensive survey of snailfish specific genes.</title>
        <authorList>
            <person name="Kim W."/>
            <person name="Song I."/>
            <person name="Jeong J.-H."/>
            <person name="Kim D."/>
            <person name="Kim S."/>
            <person name="Ryu S."/>
            <person name="Song J.Y."/>
            <person name="Lee S.K."/>
        </authorList>
    </citation>
    <scope>NUCLEOTIDE SEQUENCE [LARGE SCALE GENOMIC DNA]</scope>
    <source>
        <tissue evidence="1">Muscle</tissue>
    </source>
</reference>
<organism evidence="1 2">
    <name type="scientific">Liparis tanakae</name>
    <name type="common">Tanaka's snailfish</name>
    <dbReference type="NCBI Taxonomy" id="230148"/>
    <lineage>
        <taxon>Eukaryota</taxon>
        <taxon>Metazoa</taxon>
        <taxon>Chordata</taxon>
        <taxon>Craniata</taxon>
        <taxon>Vertebrata</taxon>
        <taxon>Euteleostomi</taxon>
        <taxon>Actinopterygii</taxon>
        <taxon>Neopterygii</taxon>
        <taxon>Teleostei</taxon>
        <taxon>Neoteleostei</taxon>
        <taxon>Acanthomorphata</taxon>
        <taxon>Eupercaria</taxon>
        <taxon>Perciformes</taxon>
        <taxon>Cottioidei</taxon>
        <taxon>Cottales</taxon>
        <taxon>Liparidae</taxon>
        <taxon>Liparis</taxon>
    </lineage>
</organism>
<keyword evidence="2" id="KW-1185">Reference proteome</keyword>
<evidence type="ECO:0000313" key="2">
    <source>
        <dbReference type="Proteomes" id="UP000314294"/>
    </source>
</evidence>
<evidence type="ECO:0000313" key="1">
    <source>
        <dbReference type="EMBL" id="TNN88598.1"/>
    </source>
</evidence>
<dbReference type="Proteomes" id="UP000314294">
    <property type="component" value="Unassembled WGS sequence"/>
</dbReference>
<name>A0A4Z2JG42_9TELE</name>
<sequence>MVKPTLVMSGKGGSAAHKALASCWHLCPRRATLKRHGEACQRGPGNAALIYTSLLSLYCCV</sequence>
<gene>
    <name evidence="1" type="ORF">EYF80_001381</name>
</gene>